<gene>
    <name evidence="3" type="ORF">L227DRAFT_567057</name>
</gene>
<feature type="transmembrane region" description="Helical" evidence="1">
    <location>
        <begin position="221"/>
        <end position="242"/>
    </location>
</feature>
<evidence type="ECO:0000313" key="3">
    <source>
        <dbReference type="EMBL" id="RPD54856.1"/>
    </source>
</evidence>
<keyword evidence="1" id="KW-1133">Transmembrane helix</keyword>
<proteinExistence type="predicted"/>
<dbReference type="PANTHER" id="PTHR40465">
    <property type="entry name" value="CHROMOSOME 1, WHOLE GENOME SHOTGUN SEQUENCE"/>
    <property type="match status" value="1"/>
</dbReference>
<dbReference type="STRING" id="1328759.A0A5C2RWN3"/>
<dbReference type="OrthoDB" id="2562493at2759"/>
<evidence type="ECO:0000259" key="2">
    <source>
        <dbReference type="Pfam" id="PF20152"/>
    </source>
</evidence>
<keyword evidence="4" id="KW-1185">Reference proteome</keyword>
<organism evidence="3 4">
    <name type="scientific">Lentinus tigrinus ALCF2SS1-6</name>
    <dbReference type="NCBI Taxonomy" id="1328759"/>
    <lineage>
        <taxon>Eukaryota</taxon>
        <taxon>Fungi</taxon>
        <taxon>Dikarya</taxon>
        <taxon>Basidiomycota</taxon>
        <taxon>Agaricomycotina</taxon>
        <taxon>Agaricomycetes</taxon>
        <taxon>Polyporales</taxon>
        <taxon>Polyporaceae</taxon>
        <taxon>Lentinus</taxon>
    </lineage>
</organism>
<dbReference type="InterPro" id="IPR045339">
    <property type="entry name" value="DUF6534"/>
</dbReference>
<sequence>MDAAVPTSSIQTAEKAAEAVMSGLFISVFVAGILYGMTTLQTFLYWQAYPRDGTFLKSIGVVVSLQVAFIWVLETLHTALCIRFLYAYLILGFGDIFNFLRVDCRRMRARGVFAIARTGFAIGSTALCYIYPNWLKLRDYGPALATVSGGLGSAALVDLLVALTLTFYLKRGTNLWEGSYYHKQSTNMVNQILLYTVNTGAITSATSVVCVILFAANKVTLTFLGFAAIQTKLYANSFLGSLNARAHLRKTLLDNSGMFSSGSRGVHLSIPGQRDGPVVEVTRETIVYGARSDSETEGDVAMTKLKGGDNLA</sequence>
<name>A0A5C2RWN3_9APHY</name>
<reference evidence="3" key="1">
    <citation type="journal article" date="2018" name="Genome Biol. Evol.">
        <title>Genomics and development of Lentinus tigrinus, a white-rot wood-decaying mushroom with dimorphic fruiting bodies.</title>
        <authorList>
            <person name="Wu B."/>
            <person name="Xu Z."/>
            <person name="Knudson A."/>
            <person name="Carlson A."/>
            <person name="Chen N."/>
            <person name="Kovaka S."/>
            <person name="LaButti K."/>
            <person name="Lipzen A."/>
            <person name="Pennachio C."/>
            <person name="Riley R."/>
            <person name="Schakwitz W."/>
            <person name="Umezawa K."/>
            <person name="Ohm R.A."/>
            <person name="Grigoriev I.V."/>
            <person name="Nagy L.G."/>
            <person name="Gibbons J."/>
            <person name="Hibbett D."/>
        </authorList>
    </citation>
    <scope>NUCLEOTIDE SEQUENCE [LARGE SCALE GENOMIC DNA]</scope>
    <source>
        <strain evidence="3">ALCF2SS1-6</strain>
    </source>
</reference>
<dbReference type="PANTHER" id="PTHR40465:SF1">
    <property type="entry name" value="DUF6534 DOMAIN-CONTAINING PROTEIN"/>
    <property type="match status" value="1"/>
</dbReference>
<feature type="domain" description="DUF6534" evidence="2">
    <location>
        <begin position="154"/>
        <end position="247"/>
    </location>
</feature>
<feature type="transmembrane region" description="Helical" evidence="1">
    <location>
        <begin position="192"/>
        <end position="215"/>
    </location>
</feature>
<feature type="transmembrane region" description="Helical" evidence="1">
    <location>
        <begin position="144"/>
        <end position="169"/>
    </location>
</feature>
<evidence type="ECO:0000313" key="4">
    <source>
        <dbReference type="Proteomes" id="UP000313359"/>
    </source>
</evidence>
<keyword evidence="1" id="KW-0472">Membrane</keyword>
<evidence type="ECO:0000256" key="1">
    <source>
        <dbReference type="SAM" id="Phobius"/>
    </source>
</evidence>
<dbReference type="EMBL" id="ML122301">
    <property type="protein sequence ID" value="RPD54856.1"/>
    <property type="molecule type" value="Genomic_DNA"/>
</dbReference>
<feature type="transmembrane region" description="Helical" evidence="1">
    <location>
        <begin position="20"/>
        <end position="43"/>
    </location>
</feature>
<dbReference type="Pfam" id="PF20152">
    <property type="entry name" value="DUF6534"/>
    <property type="match status" value="1"/>
</dbReference>
<keyword evidence="1" id="KW-0812">Transmembrane</keyword>
<feature type="transmembrane region" description="Helical" evidence="1">
    <location>
        <begin position="85"/>
        <end position="102"/>
    </location>
</feature>
<feature type="transmembrane region" description="Helical" evidence="1">
    <location>
        <begin position="55"/>
        <end position="73"/>
    </location>
</feature>
<protein>
    <recommendedName>
        <fullName evidence="2">DUF6534 domain-containing protein</fullName>
    </recommendedName>
</protein>
<dbReference type="Proteomes" id="UP000313359">
    <property type="component" value="Unassembled WGS sequence"/>
</dbReference>
<dbReference type="AlphaFoldDB" id="A0A5C2RWN3"/>
<feature type="transmembrane region" description="Helical" evidence="1">
    <location>
        <begin position="114"/>
        <end position="132"/>
    </location>
</feature>
<accession>A0A5C2RWN3</accession>